<dbReference type="EMBL" id="BGPR01000644">
    <property type="protein sequence ID" value="GBM29774.1"/>
    <property type="molecule type" value="Genomic_DNA"/>
</dbReference>
<evidence type="ECO:0000313" key="2">
    <source>
        <dbReference type="Proteomes" id="UP000499080"/>
    </source>
</evidence>
<keyword evidence="2" id="KW-1185">Reference proteome</keyword>
<proteinExistence type="predicted"/>
<name>A0A4Y2EPK0_ARAVE</name>
<protein>
    <submittedName>
        <fullName evidence="1">Uncharacterized protein</fullName>
    </submittedName>
</protein>
<organism evidence="1 2">
    <name type="scientific">Araneus ventricosus</name>
    <name type="common">Orbweaver spider</name>
    <name type="synonym">Epeira ventricosa</name>
    <dbReference type="NCBI Taxonomy" id="182803"/>
    <lineage>
        <taxon>Eukaryota</taxon>
        <taxon>Metazoa</taxon>
        <taxon>Ecdysozoa</taxon>
        <taxon>Arthropoda</taxon>
        <taxon>Chelicerata</taxon>
        <taxon>Arachnida</taxon>
        <taxon>Araneae</taxon>
        <taxon>Araneomorphae</taxon>
        <taxon>Entelegynae</taxon>
        <taxon>Araneoidea</taxon>
        <taxon>Araneidae</taxon>
        <taxon>Araneus</taxon>
    </lineage>
</organism>
<reference evidence="1 2" key="1">
    <citation type="journal article" date="2019" name="Sci. Rep.">
        <title>Orb-weaving spider Araneus ventricosus genome elucidates the spidroin gene catalogue.</title>
        <authorList>
            <person name="Kono N."/>
            <person name="Nakamura H."/>
            <person name="Ohtoshi R."/>
            <person name="Moran D.A.P."/>
            <person name="Shinohara A."/>
            <person name="Yoshida Y."/>
            <person name="Fujiwara M."/>
            <person name="Mori M."/>
            <person name="Tomita M."/>
            <person name="Arakawa K."/>
        </authorList>
    </citation>
    <scope>NUCLEOTIDE SEQUENCE [LARGE SCALE GENOMIC DNA]</scope>
</reference>
<comment type="caution">
    <text evidence="1">The sequence shown here is derived from an EMBL/GenBank/DDBJ whole genome shotgun (WGS) entry which is preliminary data.</text>
</comment>
<accession>A0A4Y2EPK0</accession>
<dbReference type="Proteomes" id="UP000499080">
    <property type="component" value="Unassembled WGS sequence"/>
</dbReference>
<evidence type="ECO:0000313" key="1">
    <source>
        <dbReference type="EMBL" id="GBM29774.1"/>
    </source>
</evidence>
<sequence>MFAAVTGTSSQVTSWRRVRVKVGRPHLVPPVTRLALSRHSRPHLHGGMELQERKRLRYVTGWLREKENNLQPTGIITNDNRLDVSAETEGEAHHRPRPQRRYIPSSEWRQLNPRPLLYPAGKREPTCLSGSFSSAFSWCPPVRGPTGITLF</sequence>
<gene>
    <name evidence="1" type="ORF">AVEN_238848_1</name>
</gene>
<dbReference type="AlphaFoldDB" id="A0A4Y2EPK0"/>